<keyword evidence="6" id="KW-0732">Signal</keyword>
<evidence type="ECO:0000256" key="3">
    <source>
        <dbReference type="ARBA" id="ARBA00023004"/>
    </source>
</evidence>
<dbReference type="InterPro" id="IPR009056">
    <property type="entry name" value="Cyt_c-like_dom"/>
</dbReference>
<evidence type="ECO:0000256" key="5">
    <source>
        <dbReference type="SAM" id="Phobius"/>
    </source>
</evidence>
<keyword evidence="3 4" id="KW-0408">Iron</keyword>
<feature type="signal peptide" evidence="6">
    <location>
        <begin position="1"/>
        <end position="24"/>
    </location>
</feature>
<dbReference type="AlphaFoldDB" id="A0A434AXX2"/>
<sequence length="384" mass="43932">MSKLYRLLFALVLNFLLISPYALFANPQDSVEQVKQEGHHVAYFLTSKLRGERLFKGLTRVPTSTKACISCHNVEYIDTFNWNPSARDIAGTFADKPISDYRKVLLNPLGKKMSESHVDYTFTDEELEYIKTYLGEIKENSSYTRKPNINSIIIFLFLGALITLSLIDLFFTKKIKYKFIPILIFMLSFAYQIQMLTEGAMALGRKQNYAPDQPIKFSHKTHATNNKIDCRYCHTMVDDSKSAGIPHVSLCLNCHMIVREGTNSGKFEINKIHVAIENNTPIKWIRIHQLPDHVFFSHAQHVNVGKRECKECHGTIEEMNVVRQVNDLSMGWCLDCHDKTAVAFQTNGYYSSGFKKLHEDLATGVIDTVRVKDIGGRECARCHY</sequence>
<feature type="transmembrane region" description="Helical" evidence="5">
    <location>
        <begin position="179"/>
        <end position="197"/>
    </location>
</feature>
<organism evidence="8 9">
    <name type="scientific">Ancylomarina longa</name>
    <dbReference type="NCBI Taxonomy" id="2487017"/>
    <lineage>
        <taxon>Bacteria</taxon>
        <taxon>Pseudomonadati</taxon>
        <taxon>Bacteroidota</taxon>
        <taxon>Bacteroidia</taxon>
        <taxon>Marinilabiliales</taxon>
        <taxon>Marinifilaceae</taxon>
        <taxon>Ancylomarina</taxon>
    </lineage>
</organism>
<dbReference type="OrthoDB" id="9782196at2"/>
<dbReference type="Proteomes" id="UP000282985">
    <property type="component" value="Unassembled WGS sequence"/>
</dbReference>
<dbReference type="EMBL" id="RJJX01000003">
    <property type="protein sequence ID" value="RUT79364.1"/>
    <property type="molecule type" value="Genomic_DNA"/>
</dbReference>
<evidence type="ECO:0000259" key="7">
    <source>
        <dbReference type="PROSITE" id="PS51007"/>
    </source>
</evidence>
<protein>
    <recommendedName>
        <fullName evidence="7">Cytochrome c domain-containing protein</fullName>
    </recommendedName>
</protein>
<dbReference type="PROSITE" id="PS51007">
    <property type="entry name" value="CYTC"/>
    <property type="match status" value="1"/>
</dbReference>
<dbReference type="InterPro" id="IPR036280">
    <property type="entry name" value="Multihaem_cyt_sf"/>
</dbReference>
<dbReference type="SUPFAM" id="SSF46626">
    <property type="entry name" value="Cytochrome c"/>
    <property type="match status" value="1"/>
</dbReference>
<dbReference type="GO" id="GO:0009055">
    <property type="term" value="F:electron transfer activity"/>
    <property type="evidence" value="ECO:0007669"/>
    <property type="project" value="InterPro"/>
</dbReference>
<feature type="transmembrane region" description="Helical" evidence="5">
    <location>
        <begin position="152"/>
        <end position="172"/>
    </location>
</feature>
<dbReference type="GO" id="GO:0046872">
    <property type="term" value="F:metal ion binding"/>
    <property type="evidence" value="ECO:0007669"/>
    <property type="project" value="UniProtKB-KW"/>
</dbReference>
<keyword evidence="5" id="KW-1133">Transmembrane helix</keyword>
<dbReference type="CDD" id="cd08168">
    <property type="entry name" value="Cytochrom_C3"/>
    <property type="match status" value="2"/>
</dbReference>
<evidence type="ECO:0000256" key="1">
    <source>
        <dbReference type="ARBA" id="ARBA00022617"/>
    </source>
</evidence>
<comment type="caution">
    <text evidence="8">The sequence shown here is derived from an EMBL/GenBank/DDBJ whole genome shotgun (WGS) entry which is preliminary data.</text>
</comment>
<dbReference type="InterPro" id="IPR036909">
    <property type="entry name" value="Cyt_c-like_dom_sf"/>
</dbReference>
<proteinExistence type="predicted"/>
<reference evidence="8 9" key="1">
    <citation type="submission" date="2018-11" db="EMBL/GenBank/DDBJ databases">
        <title>Parancylomarina longa gen. nov., sp. nov., isolated from sediments of southern Okinawa.</title>
        <authorList>
            <person name="Fu T."/>
        </authorList>
    </citation>
    <scope>NUCLEOTIDE SEQUENCE [LARGE SCALE GENOMIC DNA]</scope>
    <source>
        <strain evidence="8 9">T3-2 S1-C</strain>
    </source>
</reference>
<keyword evidence="2 4" id="KW-0479">Metal-binding</keyword>
<feature type="domain" description="Cytochrome c" evidence="7">
    <location>
        <begin position="46"/>
        <end position="138"/>
    </location>
</feature>
<dbReference type="PANTHER" id="PTHR39425">
    <property type="entry name" value="LIPOPROTEIN CYTOCHROME C"/>
    <property type="match status" value="1"/>
</dbReference>
<accession>A0A434AXX2</accession>
<gene>
    <name evidence="8" type="ORF">DLK05_03850</name>
</gene>
<evidence type="ECO:0000313" key="9">
    <source>
        <dbReference type="Proteomes" id="UP000282985"/>
    </source>
</evidence>
<evidence type="ECO:0000256" key="2">
    <source>
        <dbReference type="ARBA" id="ARBA00022723"/>
    </source>
</evidence>
<keyword evidence="5" id="KW-0472">Membrane</keyword>
<dbReference type="Gene3D" id="3.90.10.10">
    <property type="entry name" value="Cytochrome C3"/>
    <property type="match status" value="2"/>
</dbReference>
<name>A0A434AXX2_9BACT</name>
<dbReference type="SUPFAM" id="SSF48695">
    <property type="entry name" value="Multiheme cytochromes"/>
    <property type="match status" value="1"/>
</dbReference>
<keyword evidence="9" id="KW-1185">Reference proteome</keyword>
<evidence type="ECO:0000313" key="8">
    <source>
        <dbReference type="EMBL" id="RUT79364.1"/>
    </source>
</evidence>
<evidence type="ECO:0000256" key="6">
    <source>
        <dbReference type="SAM" id="SignalP"/>
    </source>
</evidence>
<dbReference type="RefSeq" id="WP_127342655.1">
    <property type="nucleotide sequence ID" value="NZ_RJJX01000003.1"/>
</dbReference>
<keyword evidence="5" id="KW-0812">Transmembrane</keyword>
<feature type="chain" id="PRO_5019288031" description="Cytochrome c domain-containing protein" evidence="6">
    <location>
        <begin position="25"/>
        <end position="384"/>
    </location>
</feature>
<dbReference type="PANTHER" id="PTHR39425:SF1">
    <property type="entry name" value="CYTOCHROME C7-LIKE DOMAIN-CONTAINING PROTEIN"/>
    <property type="match status" value="1"/>
</dbReference>
<keyword evidence="1 4" id="KW-0349">Heme</keyword>
<dbReference type="GO" id="GO:0020037">
    <property type="term" value="F:heme binding"/>
    <property type="evidence" value="ECO:0007669"/>
    <property type="project" value="InterPro"/>
</dbReference>
<evidence type="ECO:0000256" key="4">
    <source>
        <dbReference type="PROSITE-ProRule" id="PRU00433"/>
    </source>
</evidence>